<accession>A0ABN2TQZ5</accession>
<dbReference type="PANTHER" id="PTHR39515">
    <property type="entry name" value="CONSERVED PROTEIN"/>
    <property type="match status" value="1"/>
</dbReference>
<dbReference type="InterPro" id="IPR036388">
    <property type="entry name" value="WH-like_DNA-bd_sf"/>
</dbReference>
<dbReference type="Pfam" id="PF12802">
    <property type="entry name" value="MarR_2"/>
    <property type="match status" value="1"/>
</dbReference>
<reference evidence="2 3" key="1">
    <citation type="journal article" date="2019" name="Int. J. Syst. Evol. Microbiol.">
        <title>The Global Catalogue of Microorganisms (GCM) 10K type strain sequencing project: providing services to taxonomists for standard genome sequencing and annotation.</title>
        <authorList>
            <consortium name="The Broad Institute Genomics Platform"/>
            <consortium name="The Broad Institute Genome Sequencing Center for Infectious Disease"/>
            <person name="Wu L."/>
            <person name="Ma J."/>
        </authorList>
    </citation>
    <scope>NUCLEOTIDE SEQUENCE [LARGE SCALE GENOMIC DNA]</scope>
    <source>
        <strain evidence="2 3">JCM 14283</strain>
    </source>
</reference>
<name>A0ABN2TQZ5_9MICO</name>
<evidence type="ECO:0000313" key="2">
    <source>
        <dbReference type="EMBL" id="GAA2017470.1"/>
    </source>
</evidence>
<dbReference type="Proteomes" id="UP001501285">
    <property type="component" value="Unassembled WGS sequence"/>
</dbReference>
<dbReference type="SUPFAM" id="SSF46785">
    <property type="entry name" value="Winged helix' DNA-binding domain"/>
    <property type="match status" value="1"/>
</dbReference>
<dbReference type="PROSITE" id="PS50995">
    <property type="entry name" value="HTH_MARR_2"/>
    <property type="match status" value="1"/>
</dbReference>
<comment type="caution">
    <text evidence="2">The sequence shown here is derived from an EMBL/GenBank/DDBJ whole genome shotgun (WGS) entry which is preliminary data.</text>
</comment>
<protein>
    <submittedName>
        <fullName evidence="2">MarR family transcriptional regulator</fullName>
    </submittedName>
</protein>
<sequence length="148" mass="16083">MAGGSSEGSDAELVLGVKRAVSRFYTRMRSERPPGDLGDGALEVLARVEKYGPHTLTELSDFYRVTPASMSQSVNRLTSSGYAERVPDPADGRRVLIAATDAGARLSVDARGRRDAWISAQLDTLDEADREVLTRASELLLRMADGRE</sequence>
<feature type="domain" description="HTH marR-type" evidence="1">
    <location>
        <begin position="10"/>
        <end position="145"/>
    </location>
</feature>
<proteinExistence type="predicted"/>
<evidence type="ECO:0000313" key="3">
    <source>
        <dbReference type="Proteomes" id="UP001501285"/>
    </source>
</evidence>
<dbReference type="Gene3D" id="1.10.10.10">
    <property type="entry name" value="Winged helix-like DNA-binding domain superfamily/Winged helix DNA-binding domain"/>
    <property type="match status" value="1"/>
</dbReference>
<organism evidence="2 3">
    <name type="scientific">Terrabacter terrae</name>
    <dbReference type="NCBI Taxonomy" id="318434"/>
    <lineage>
        <taxon>Bacteria</taxon>
        <taxon>Bacillati</taxon>
        <taxon>Actinomycetota</taxon>
        <taxon>Actinomycetes</taxon>
        <taxon>Micrococcales</taxon>
        <taxon>Intrasporangiaceae</taxon>
        <taxon>Terrabacter</taxon>
    </lineage>
</organism>
<dbReference type="PANTHER" id="PTHR39515:SF2">
    <property type="entry name" value="HTH-TYPE TRANSCRIPTIONAL REGULATOR RV0880"/>
    <property type="match status" value="1"/>
</dbReference>
<dbReference type="SMART" id="SM00347">
    <property type="entry name" value="HTH_MARR"/>
    <property type="match status" value="1"/>
</dbReference>
<dbReference type="InterPro" id="IPR036390">
    <property type="entry name" value="WH_DNA-bd_sf"/>
</dbReference>
<gene>
    <name evidence="2" type="ORF">GCM10009740_01180</name>
</gene>
<dbReference type="InterPro" id="IPR000835">
    <property type="entry name" value="HTH_MarR-typ"/>
</dbReference>
<evidence type="ECO:0000259" key="1">
    <source>
        <dbReference type="PROSITE" id="PS50995"/>
    </source>
</evidence>
<keyword evidence="3" id="KW-1185">Reference proteome</keyword>
<dbReference type="EMBL" id="BAAANB010000001">
    <property type="protein sequence ID" value="GAA2017470.1"/>
    <property type="molecule type" value="Genomic_DNA"/>
</dbReference>
<dbReference type="RefSeq" id="WP_343985941.1">
    <property type="nucleotide sequence ID" value="NZ_BAAANB010000001.1"/>
</dbReference>
<dbReference type="InterPro" id="IPR052526">
    <property type="entry name" value="HTH-type_Bedaq_tolerance"/>
</dbReference>